<dbReference type="EMBL" id="BMQL01000082">
    <property type="protein sequence ID" value="GGR37923.1"/>
    <property type="molecule type" value="Genomic_DNA"/>
</dbReference>
<dbReference type="InterPro" id="IPR014044">
    <property type="entry name" value="CAP_dom"/>
</dbReference>
<evidence type="ECO:0000259" key="2">
    <source>
        <dbReference type="Pfam" id="PF00188"/>
    </source>
</evidence>
<dbReference type="Proteomes" id="UP000603865">
    <property type="component" value="Unassembled WGS sequence"/>
</dbReference>
<evidence type="ECO:0000313" key="4">
    <source>
        <dbReference type="Proteomes" id="UP000603865"/>
    </source>
</evidence>
<dbReference type="SUPFAM" id="SSF55797">
    <property type="entry name" value="PR-1-like"/>
    <property type="match status" value="1"/>
</dbReference>
<feature type="domain" description="SCP" evidence="2">
    <location>
        <begin position="64"/>
        <end position="185"/>
    </location>
</feature>
<protein>
    <recommendedName>
        <fullName evidence="2">SCP domain-containing protein</fullName>
    </recommendedName>
</protein>
<reference evidence="3" key="1">
    <citation type="journal article" date="2014" name="Int. J. Syst. Evol. Microbiol.">
        <title>Complete genome sequence of Corynebacterium casei LMG S-19264T (=DSM 44701T), isolated from a smear-ripened cheese.</title>
        <authorList>
            <consortium name="US DOE Joint Genome Institute (JGI-PGF)"/>
            <person name="Walter F."/>
            <person name="Albersmeier A."/>
            <person name="Kalinowski J."/>
            <person name="Ruckert C."/>
        </authorList>
    </citation>
    <scope>NUCLEOTIDE SEQUENCE</scope>
    <source>
        <strain evidence="3">JCM 31311</strain>
    </source>
</reference>
<name>A0A918FHF8_9DEIO</name>
<keyword evidence="1" id="KW-0732">Signal</keyword>
<keyword evidence="4" id="KW-1185">Reference proteome</keyword>
<feature type="signal peptide" evidence="1">
    <location>
        <begin position="1"/>
        <end position="23"/>
    </location>
</feature>
<organism evidence="3 4">
    <name type="scientific">Deinococcus ruber</name>
    <dbReference type="NCBI Taxonomy" id="1848197"/>
    <lineage>
        <taxon>Bacteria</taxon>
        <taxon>Thermotogati</taxon>
        <taxon>Deinococcota</taxon>
        <taxon>Deinococci</taxon>
        <taxon>Deinococcales</taxon>
        <taxon>Deinococcaceae</taxon>
        <taxon>Deinococcus</taxon>
    </lineage>
</organism>
<dbReference type="PANTHER" id="PTHR31157:SF1">
    <property type="entry name" value="SCP DOMAIN-CONTAINING PROTEIN"/>
    <property type="match status" value="1"/>
</dbReference>
<evidence type="ECO:0000313" key="3">
    <source>
        <dbReference type="EMBL" id="GGR37923.1"/>
    </source>
</evidence>
<dbReference type="RefSeq" id="WP_189093639.1">
    <property type="nucleotide sequence ID" value="NZ_BMQL01000082.1"/>
</dbReference>
<feature type="chain" id="PRO_5037159019" description="SCP domain-containing protein" evidence="1">
    <location>
        <begin position="24"/>
        <end position="202"/>
    </location>
</feature>
<dbReference type="InterPro" id="IPR035940">
    <property type="entry name" value="CAP_sf"/>
</dbReference>
<evidence type="ECO:0000256" key="1">
    <source>
        <dbReference type="SAM" id="SignalP"/>
    </source>
</evidence>
<dbReference type="PROSITE" id="PS51257">
    <property type="entry name" value="PROKAR_LIPOPROTEIN"/>
    <property type="match status" value="1"/>
</dbReference>
<dbReference type="Pfam" id="PF00188">
    <property type="entry name" value="CAP"/>
    <property type="match status" value="1"/>
</dbReference>
<proteinExistence type="predicted"/>
<sequence>MKLKTIRPLFPAALLALILTACSQDTVPTPNAPGFVYTVDPAYQRSAMPFAPDTWGTEDQVMLDTINAARSRGITCHDAAGQATIYPPAPAVQLEGHLLRAATWQAQDMSARNYMQHQAPAPAPHGTMPIERIANAGYRPANGIQIGENLARGYTDPAAVVLAWLGSTKGHCETLANANWTDIGIWNQNGFWAAEFARPVLE</sequence>
<comment type="caution">
    <text evidence="3">The sequence shown here is derived from an EMBL/GenBank/DDBJ whole genome shotgun (WGS) entry which is preliminary data.</text>
</comment>
<dbReference type="Gene3D" id="3.40.33.10">
    <property type="entry name" value="CAP"/>
    <property type="match status" value="1"/>
</dbReference>
<dbReference type="AlphaFoldDB" id="A0A918FHF8"/>
<dbReference type="CDD" id="cd05379">
    <property type="entry name" value="CAP_bacterial"/>
    <property type="match status" value="1"/>
</dbReference>
<gene>
    <name evidence="3" type="ORF">GCM10008957_54030</name>
</gene>
<accession>A0A918FHF8</accession>
<dbReference type="PANTHER" id="PTHR31157">
    <property type="entry name" value="SCP DOMAIN-CONTAINING PROTEIN"/>
    <property type="match status" value="1"/>
</dbReference>
<reference evidence="3" key="2">
    <citation type="submission" date="2020-09" db="EMBL/GenBank/DDBJ databases">
        <authorList>
            <person name="Sun Q."/>
            <person name="Ohkuma M."/>
        </authorList>
    </citation>
    <scope>NUCLEOTIDE SEQUENCE</scope>
    <source>
        <strain evidence="3">JCM 31311</strain>
    </source>
</reference>